<gene>
    <name evidence="2" type="ORF">T01_15235</name>
</gene>
<dbReference type="Proteomes" id="UP000054776">
    <property type="component" value="Unassembled WGS sequence"/>
</dbReference>
<keyword evidence="3" id="KW-1185">Reference proteome</keyword>
<dbReference type="EMBL" id="JYDH01002647">
    <property type="protein sequence ID" value="KRY08313.1"/>
    <property type="molecule type" value="Genomic_DNA"/>
</dbReference>
<dbReference type="AlphaFoldDB" id="A0A0V0Z6Z6"/>
<organism evidence="2 3">
    <name type="scientific">Trichinella spiralis</name>
    <name type="common">Trichina worm</name>
    <dbReference type="NCBI Taxonomy" id="6334"/>
    <lineage>
        <taxon>Eukaryota</taxon>
        <taxon>Metazoa</taxon>
        <taxon>Ecdysozoa</taxon>
        <taxon>Nematoda</taxon>
        <taxon>Enoplea</taxon>
        <taxon>Dorylaimia</taxon>
        <taxon>Trichinellida</taxon>
        <taxon>Trichinellidae</taxon>
        <taxon>Trichinella</taxon>
    </lineage>
</organism>
<feature type="chain" id="PRO_5006873507" evidence="1">
    <location>
        <begin position="25"/>
        <end position="66"/>
    </location>
</feature>
<evidence type="ECO:0000256" key="1">
    <source>
        <dbReference type="SAM" id="SignalP"/>
    </source>
</evidence>
<proteinExistence type="predicted"/>
<sequence length="66" mass="7367">MAIIYLSCPLWEWMWLANRGKVAAAIPTAESSGAGNGIQKSNPCRWSLRSPLTNVRTSWFNVTIRS</sequence>
<dbReference type="InParanoid" id="A0A0V0Z6Z6"/>
<accession>A0A0V0Z6Z6</accession>
<protein>
    <submittedName>
        <fullName evidence="2">Uncharacterized protein</fullName>
    </submittedName>
</protein>
<reference evidence="2 3" key="1">
    <citation type="submission" date="2015-01" db="EMBL/GenBank/DDBJ databases">
        <title>Evolution of Trichinella species and genotypes.</title>
        <authorList>
            <person name="Korhonen P.K."/>
            <person name="Edoardo P."/>
            <person name="Giuseppe L.R."/>
            <person name="Gasser R.B."/>
        </authorList>
    </citation>
    <scope>NUCLEOTIDE SEQUENCE [LARGE SCALE GENOMIC DNA]</scope>
    <source>
        <strain evidence="2">ISS3</strain>
    </source>
</reference>
<name>A0A0V0Z6Z6_TRISP</name>
<comment type="caution">
    <text evidence="2">The sequence shown here is derived from an EMBL/GenBank/DDBJ whole genome shotgun (WGS) entry which is preliminary data.</text>
</comment>
<evidence type="ECO:0000313" key="2">
    <source>
        <dbReference type="EMBL" id="KRY08313.1"/>
    </source>
</evidence>
<feature type="signal peptide" evidence="1">
    <location>
        <begin position="1"/>
        <end position="24"/>
    </location>
</feature>
<keyword evidence="1" id="KW-0732">Signal</keyword>
<evidence type="ECO:0000313" key="3">
    <source>
        <dbReference type="Proteomes" id="UP000054776"/>
    </source>
</evidence>